<feature type="domain" description="TERF2-interacting telomeric protein 1 Myb" evidence="12">
    <location>
        <begin position="157"/>
        <end position="211"/>
    </location>
</feature>
<evidence type="ECO:0000256" key="2">
    <source>
        <dbReference type="ARBA" id="ARBA00017805"/>
    </source>
</evidence>
<dbReference type="Pfam" id="PF16589">
    <property type="entry name" value="BRCT_2"/>
    <property type="match status" value="1"/>
</dbReference>
<dbReference type="PANTHER" id="PTHR16466">
    <property type="entry name" value="TELOMERE REPEAT-BINDING FACTOR 2-INTERACTING PROTEIN 1"/>
    <property type="match status" value="1"/>
</dbReference>
<evidence type="ECO:0000256" key="6">
    <source>
        <dbReference type="ARBA" id="ARBA00023159"/>
    </source>
</evidence>
<organism evidence="14 15">
    <name type="scientific">Pygocentrus nattereri</name>
    <name type="common">Red-bellied piranha</name>
    <dbReference type="NCBI Taxonomy" id="42514"/>
    <lineage>
        <taxon>Eukaryota</taxon>
        <taxon>Metazoa</taxon>
        <taxon>Chordata</taxon>
        <taxon>Craniata</taxon>
        <taxon>Vertebrata</taxon>
        <taxon>Euteleostomi</taxon>
        <taxon>Actinopterygii</taxon>
        <taxon>Neopterygii</taxon>
        <taxon>Teleostei</taxon>
        <taxon>Ostariophysi</taxon>
        <taxon>Characiformes</taxon>
        <taxon>Characoidei</taxon>
        <taxon>Pygocentrus</taxon>
    </lineage>
</organism>
<comment type="subcellular location">
    <subcellularLocation>
        <location evidence="10">Nucleus</location>
    </subcellularLocation>
    <subcellularLocation>
        <location evidence="10">Chromosome</location>
        <location evidence="10">Telomere</location>
    </subcellularLocation>
</comment>
<comment type="similarity">
    <text evidence="1 10">Belongs to the RAP1 family.</text>
</comment>
<evidence type="ECO:0000256" key="5">
    <source>
        <dbReference type="ARBA" id="ARBA00023015"/>
    </source>
</evidence>
<dbReference type="Proteomes" id="UP001501920">
    <property type="component" value="Chromosome 21"/>
</dbReference>
<sequence>MPCCPPHLQYLSVFIHITKREIENERLCFSGPNCTMSAVKGESSATSPVLFLNKNGEPMRFFIRPGPTKTQLQPLIAKGGGVLCRTQESSAILLADPGEIHPVADGASQFYISTQYIHECVLQNQQLDIEQYRFRNLQPVRTRAALRQQRGSRRLGYSLEDDAAILNFISKRRYEAKGNRVWQQMEQEGVTAHTWQSMKDRFLKHLQHKLTDKSPGKKKKVLPLKESSSEDNVSQTSPRKKDAKKTPVTSSCDSDATQISPDVQCVMADTPTRQSDPQSSPEKSSSPQRPMVVIGTRGSHVYNTNIAIVFNV</sequence>
<dbReference type="OrthoDB" id="435460at2759"/>
<reference evidence="14 15" key="1">
    <citation type="submission" date="2020-10" db="EMBL/GenBank/DDBJ databases">
        <title>Pygocentrus nattereri (red-bellied piranha) genome, fPygNat1, primary haplotype.</title>
        <authorList>
            <person name="Myers G."/>
            <person name="Meyer A."/>
            <person name="Karagic N."/>
            <person name="Pippel M."/>
            <person name="Winkler S."/>
            <person name="Tracey A."/>
            <person name="Wood J."/>
            <person name="Formenti G."/>
            <person name="Howe K."/>
            <person name="Fedrigo O."/>
            <person name="Jarvis E.D."/>
        </authorList>
    </citation>
    <scope>NUCLEOTIDE SEQUENCE [LARGE SCALE GENOMIC DNA]</scope>
</reference>
<dbReference type="GO" id="GO:0031848">
    <property type="term" value="P:protection from non-homologous end joining at telomere"/>
    <property type="evidence" value="ECO:0007669"/>
    <property type="project" value="TreeGrafter"/>
</dbReference>
<accession>A0A3B4DHH2</accession>
<feature type="region of interest" description="Disordered" evidence="11">
    <location>
        <begin position="207"/>
        <end position="290"/>
    </location>
</feature>
<dbReference type="InterPro" id="IPR001357">
    <property type="entry name" value="BRCT_dom"/>
</dbReference>
<feature type="domain" description="BRCT" evidence="13">
    <location>
        <begin position="50"/>
        <end position="133"/>
    </location>
</feature>
<evidence type="ECO:0000259" key="12">
    <source>
        <dbReference type="Pfam" id="PF08914"/>
    </source>
</evidence>
<dbReference type="InterPro" id="IPR039595">
    <property type="entry name" value="TE2IP/Rap1"/>
</dbReference>
<dbReference type="STRING" id="42514.ENSPNAP00000022369"/>
<keyword evidence="5 10" id="KW-0805">Transcription regulation</keyword>
<dbReference type="SUPFAM" id="SSF46689">
    <property type="entry name" value="Homeodomain-like"/>
    <property type="match status" value="1"/>
</dbReference>
<name>A0A3B4DHH2_PYGNA</name>
<evidence type="ECO:0000256" key="3">
    <source>
        <dbReference type="ARBA" id="ARBA00022454"/>
    </source>
</evidence>
<evidence type="ECO:0000256" key="4">
    <source>
        <dbReference type="ARBA" id="ARBA00022895"/>
    </source>
</evidence>
<dbReference type="GO" id="GO:0006355">
    <property type="term" value="P:regulation of DNA-templated transcription"/>
    <property type="evidence" value="ECO:0007669"/>
    <property type="project" value="UniProtKB-UniRule"/>
</dbReference>
<evidence type="ECO:0000256" key="8">
    <source>
        <dbReference type="ARBA" id="ARBA00023242"/>
    </source>
</evidence>
<dbReference type="OMA" id="MRFFIRP"/>
<dbReference type="GO" id="GO:0010833">
    <property type="term" value="P:telomere maintenance via telomere lengthening"/>
    <property type="evidence" value="ECO:0007669"/>
    <property type="project" value="UniProtKB-UniRule"/>
</dbReference>
<keyword evidence="15" id="KW-1185">Reference proteome</keyword>
<feature type="compositionally biased region" description="Low complexity" evidence="11">
    <location>
        <begin position="274"/>
        <end position="288"/>
    </location>
</feature>
<gene>
    <name evidence="14" type="primary">TEX55</name>
</gene>
<comment type="subunit">
    <text evidence="10">Homodimer.</text>
</comment>
<evidence type="ECO:0000256" key="10">
    <source>
        <dbReference type="RuleBase" id="RU367107"/>
    </source>
</evidence>
<dbReference type="CDD" id="cd11655">
    <property type="entry name" value="rap1_myb-like"/>
    <property type="match status" value="1"/>
</dbReference>
<dbReference type="FunFam" id="1.10.10.60:FF:000246">
    <property type="entry name" value="Telomeric repeat-binding factor 2-interacting protein 1"/>
    <property type="match status" value="1"/>
</dbReference>
<evidence type="ECO:0000259" key="13">
    <source>
        <dbReference type="Pfam" id="PF16589"/>
    </source>
</evidence>
<reference evidence="14" key="3">
    <citation type="submission" date="2025-09" db="UniProtKB">
        <authorList>
            <consortium name="Ensembl"/>
        </authorList>
    </citation>
    <scope>IDENTIFICATION</scope>
</reference>
<evidence type="ECO:0000256" key="1">
    <source>
        <dbReference type="ARBA" id="ARBA00010467"/>
    </source>
</evidence>
<dbReference type="Pfam" id="PF08914">
    <property type="entry name" value="Myb_Rap1"/>
    <property type="match status" value="1"/>
</dbReference>
<protein>
    <recommendedName>
        <fullName evidence="2 10">Telomeric repeat-binding factor 2-interacting protein 1</fullName>
        <shortName evidence="10">TERF2-interacting telomeric protein 1</shortName>
    </recommendedName>
    <alternativeName>
        <fullName evidence="9 10">Repressor/activator protein 1 homolog</fullName>
    </alternativeName>
</protein>
<feature type="compositionally biased region" description="Polar residues" evidence="11">
    <location>
        <begin position="247"/>
        <end position="261"/>
    </location>
</feature>
<evidence type="ECO:0000313" key="15">
    <source>
        <dbReference type="Proteomes" id="UP001501920"/>
    </source>
</evidence>
<keyword evidence="6 10" id="KW-0010">Activator</keyword>
<keyword evidence="7 10" id="KW-0804">Transcription</keyword>
<keyword evidence="8 10" id="KW-0539">Nucleus</keyword>
<dbReference type="GO" id="GO:0070187">
    <property type="term" value="C:shelterin complex"/>
    <property type="evidence" value="ECO:0007669"/>
    <property type="project" value="TreeGrafter"/>
</dbReference>
<dbReference type="PANTHER" id="PTHR16466:SF6">
    <property type="entry name" value="TELOMERIC REPEAT-BINDING FACTOR 2-INTERACTING PROTEIN 1"/>
    <property type="match status" value="1"/>
</dbReference>
<evidence type="ECO:0000256" key="9">
    <source>
        <dbReference type="ARBA" id="ARBA00032471"/>
    </source>
</evidence>
<keyword evidence="3 10" id="KW-0158">Chromosome</keyword>
<evidence type="ECO:0000256" key="11">
    <source>
        <dbReference type="SAM" id="MobiDB-lite"/>
    </source>
</evidence>
<dbReference type="AlphaFoldDB" id="A0A3B4DHH2"/>
<dbReference type="GeneTree" id="ENSGT00390000005351"/>
<proteinExistence type="inferred from homology"/>
<dbReference type="GO" id="GO:0042162">
    <property type="term" value="F:telomeric DNA binding"/>
    <property type="evidence" value="ECO:0007669"/>
    <property type="project" value="TreeGrafter"/>
</dbReference>
<reference evidence="14" key="2">
    <citation type="submission" date="2025-08" db="UniProtKB">
        <authorList>
            <consortium name="Ensembl"/>
        </authorList>
    </citation>
    <scope>IDENTIFICATION</scope>
</reference>
<dbReference type="InterPro" id="IPR015010">
    <property type="entry name" value="TERF2IP_Myb"/>
</dbReference>
<dbReference type="Gene3D" id="1.10.10.60">
    <property type="entry name" value="Homeodomain-like"/>
    <property type="match status" value="1"/>
</dbReference>
<dbReference type="GO" id="GO:0005654">
    <property type="term" value="C:nucleoplasm"/>
    <property type="evidence" value="ECO:0007669"/>
    <property type="project" value="UniProtKB-ARBA"/>
</dbReference>
<keyword evidence="4 10" id="KW-0779">Telomere</keyword>
<dbReference type="InterPro" id="IPR009057">
    <property type="entry name" value="Homeodomain-like_sf"/>
</dbReference>
<evidence type="ECO:0000313" key="14">
    <source>
        <dbReference type="Ensembl" id="ENSPNAP00000022369.2"/>
    </source>
</evidence>
<dbReference type="Ensembl" id="ENSPNAT00000041183.2">
    <property type="protein sequence ID" value="ENSPNAP00000022369.2"/>
    <property type="gene ID" value="ENSPNAG00000029738.2"/>
</dbReference>
<comment type="function">
    <text evidence="10">Acts both as a regulator of telomere function and as a transcription regulator. Involved in the regulation of telomere length and protection as a component of the shelterin complex (telosome). Does not bind DNA directly: recruited to telomeric double-stranded 5'-TTAGGG-3' repeats via its interaction with terf2. Independently of its function in telomeres, also acts as a transcription regulator: recruited to extratelomeric 5'-TTAGGG-3' sites via its association with terf2 or other factors, and regulates gene expression.</text>
</comment>
<evidence type="ECO:0000256" key="7">
    <source>
        <dbReference type="ARBA" id="ARBA00023163"/>
    </source>
</evidence>